<feature type="compositionally biased region" description="Polar residues" evidence="1">
    <location>
        <begin position="44"/>
        <end position="53"/>
    </location>
</feature>
<reference evidence="2 3" key="1">
    <citation type="submission" date="2016-11" db="EMBL/GenBank/DDBJ databases">
        <authorList>
            <person name="Jaros S."/>
            <person name="Januszkiewicz K."/>
            <person name="Wedrychowicz H."/>
        </authorList>
    </citation>
    <scope>NUCLEOTIDE SEQUENCE [LARGE SCALE GENOMIC DNA]</scope>
</reference>
<protein>
    <submittedName>
        <fullName evidence="2">BQ5605_C028g10497 protein</fullName>
    </submittedName>
</protein>
<evidence type="ECO:0000313" key="2">
    <source>
        <dbReference type="EMBL" id="SGZ12341.1"/>
    </source>
</evidence>
<sequence>MDRSFVLVKIYGMDREERSLVFGQYPRVKARPVSFFARPRRLNSQHSRLSQGRASGAVGCNTPGPSRLGYTVQKTDDFNRCILKSEG</sequence>
<proteinExistence type="predicted"/>
<dbReference type="AlphaFoldDB" id="A0A2X0PJM0"/>
<gene>
    <name evidence="2" type="primary">BQ5605_C028g10497</name>
    <name evidence="2" type="ORF">BQ5605_C028G10497</name>
</gene>
<name>A0A2X0PJM0_9BASI</name>
<accession>A0A2X0PJM0</accession>
<evidence type="ECO:0000256" key="1">
    <source>
        <dbReference type="SAM" id="MobiDB-lite"/>
    </source>
</evidence>
<evidence type="ECO:0000313" key="3">
    <source>
        <dbReference type="Proteomes" id="UP000249464"/>
    </source>
</evidence>
<feature type="region of interest" description="Disordered" evidence="1">
    <location>
        <begin position="44"/>
        <end position="66"/>
    </location>
</feature>
<dbReference type="Proteomes" id="UP000249464">
    <property type="component" value="Unassembled WGS sequence"/>
</dbReference>
<dbReference type="STRING" id="796604.A0A2X0PJM0"/>
<dbReference type="EMBL" id="FQNC01000080">
    <property type="protein sequence ID" value="SGZ12341.1"/>
    <property type="molecule type" value="Genomic_DNA"/>
</dbReference>
<keyword evidence="3" id="KW-1185">Reference proteome</keyword>
<organism evidence="2 3">
    <name type="scientific">Microbotryum silenes-dioicae</name>
    <dbReference type="NCBI Taxonomy" id="796604"/>
    <lineage>
        <taxon>Eukaryota</taxon>
        <taxon>Fungi</taxon>
        <taxon>Dikarya</taxon>
        <taxon>Basidiomycota</taxon>
        <taxon>Pucciniomycotina</taxon>
        <taxon>Microbotryomycetes</taxon>
        <taxon>Microbotryales</taxon>
        <taxon>Microbotryaceae</taxon>
        <taxon>Microbotryum</taxon>
    </lineage>
</organism>